<evidence type="ECO:0000313" key="8">
    <source>
        <dbReference type="Proteomes" id="UP001497472"/>
    </source>
</evidence>
<dbReference type="PANTHER" id="PTHR10283">
    <property type="entry name" value="SOLUTE CARRIER FAMILY 13 MEMBER"/>
    <property type="match status" value="1"/>
</dbReference>
<evidence type="ECO:0000256" key="5">
    <source>
        <dbReference type="SAM" id="Phobius"/>
    </source>
</evidence>
<dbReference type="PANTHER" id="PTHR10283:SF82">
    <property type="entry name" value="SOLUTE CARRIER FAMILY 13 MEMBER 2"/>
    <property type="match status" value="1"/>
</dbReference>
<keyword evidence="3 5" id="KW-1133">Transmembrane helix</keyword>
<name>A0AAV1IXH2_9NEOP</name>
<dbReference type="GO" id="GO:0015137">
    <property type="term" value="F:citrate transmembrane transporter activity"/>
    <property type="evidence" value="ECO:0007669"/>
    <property type="project" value="TreeGrafter"/>
</dbReference>
<dbReference type="Proteomes" id="UP001497472">
    <property type="component" value="Unassembled WGS sequence"/>
</dbReference>
<evidence type="ECO:0000256" key="1">
    <source>
        <dbReference type="ARBA" id="ARBA00004141"/>
    </source>
</evidence>
<sequence>MTLSMWFSSTTVCGFVMPLVKAILVELEKRPRANGFDYILLPWCCLFLFNRVQNNPILQGGMSEDEIQYALAFLKTEYDKLGKFSIHEMVVGATIVLTLLIRTTTSYLFLVGKSSETVAKVCAPTIISVAVLCVAPRDLDFFKTFRNSVSSDAIFETFQRNHMMDEFEELLLLFKGVNSVWVVTTVILLCKVLTEFVSNSTLVYFLLRHVARVSVFLRIHPHFLMSSAVLAAALPFHTTLGTPANALVSTYVNIPHRKMLFAGSGLSLLAILVVWLTTALWSRVIWHDISAFPAWAKTYVVKYIDE</sequence>
<dbReference type="GO" id="GO:0015141">
    <property type="term" value="F:succinate transmembrane transporter activity"/>
    <property type="evidence" value="ECO:0007669"/>
    <property type="project" value="TreeGrafter"/>
</dbReference>
<dbReference type="AlphaFoldDB" id="A0AAV1IXH2"/>
<evidence type="ECO:0000256" key="6">
    <source>
        <dbReference type="SAM" id="SignalP"/>
    </source>
</evidence>
<evidence type="ECO:0000256" key="2">
    <source>
        <dbReference type="ARBA" id="ARBA00022692"/>
    </source>
</evidence>
<evidence type="ECO:0000256" key="4">
    <source>
        <dbReference type="ARBA" id="ARBA00023136"/>
    </source>
</evidence>
<keyword evidence="6" id="KW-0732">Signal</keyword>
<organism evidence="7 8">
    <name type="scientific">Leptosia nina</name>
    <dbReference type="NCBI Taxonomy" id="320188"/>
    <lineage>
        <taxon>Eukaryota</taxon>
        <taxon>Metazoa</taxon>
        <taxon>Ecdysozoa</taxon>
        <taxon>Arthropoda</taxon>
        <taxon>Hexapoda</taxon>
        <taxon>Insecta</taxon>
        <taxon>Pterygota</taxon>
        <taxon>Neoptera</taxon>
        <taxon>Endopterygota</taxon>
        <taxon>Lepidoptera</taxon>
        <taxon>Glossata</taxon>
        <taxon>Ditrysia</taxon>
        <taxon>Papilionoidea</taxon>
        <taxon>Pieridae</taxon>
        <taxon>Pierinae</taxon>
        <taxon>Leptosia</taxon>
    </lineage>
</organism>
<keyword evidence="2 5" id="KW-0812">Transmembrane</keyword>
<reference evidence="7 8" key="1">
    <citation type="submission" date="2023-11" db="EMBL/GenBank/DDBJ databases">
        <authorList>
            <person name="Okamura Y."/>
        </authorList>
    </citation>
    <scope>NUCLEOTIDE SEQUENCE [LARGE SCALE GENOMIC DNA]</scope>
</reference>
<feature type="transmembrane region" description="Helical" evidence="5">
    <location>
        <begin position="89"/>
        <end position="110"/>
    </location>
</feature>
<keyword evidence="8" id="KW-1185">Reference proteome</keyword>
<comment type="subcellular location">
    <subcellularLocation>
        <location evidence="1">Membrane</location>
        <topology evidence="1">Multi-pass membrane protein</topology>
    </subcellularLocation>
</comment>
<feature type="signal peptide" evidence="6">
    <location>
        <begin position="1"/>
        <end position="22"/>
    </location>
</feature>
<dbReference type="EMBL" id="CAVLEF010000002">
    <property type="protein sequence ID" value="CAK1541843.1"/>
    <property type="molecule type" value="Genomic_DNA"/>
</dbReference>
<feature type="transmembrane region" description="Helical" evidence="5">
    <location>
        <begin position="260"/>
        <end position="281"/>
    </location>
</feature>
<evidence type="ECO:0000256" key="3">
    <source>
        <dbReference type="ARBA" id="ARBA00022989"/>
    </source>
</evidence>
<dbReference type="GO" id="GO:0005886">
    <property type="term" value="C:plasma membrane"/>
    <property type="evidence" value="ECO:0007669"/>
    <property type="project" value="TreeGrafter"/>
</dbReference>
<protein>
    <submittedName>
        <fullName evidence="7">Uncharacterized protein</fullName>
    </submittedName>
</protein>
<keyword evidence="4 5" id="KW-0472">Membrane</keyword>
<proteinExistence type="predicted"/>
<feature type="chain" id="PRO_5043628727" evidence="6">
    <location>
        <begin position="23"/>
        <end position="306"/>
    </location>
</feature>
<accession>A0AAV1IXH2</accession>
<gene>
    <name evidence="7" type="ORF">LNINA_LOCUS1794</name>
</gene>
<feature type="transmembrane region" description="Helical" evidence="5">
    <location>
        <begin position="219"/>
        <end position="240"/>
    </location>
</feature>
<evidence type="ECO:0000313" key="7">
    <source>
        <dbReference type="EMBL" id="CAK1541843.1"/>
    </source>
</evidence>
<comment type="caution">
    <text evidence="7">The sequence shown here is derived from an EMBL/GenBank/DDBJ whole genome shotgun (WGS) entry which is preliminary data.</text>
</comment>